<dbReference type="EMBL" id="KN818226">
    <property type="protein sequence ID" value="KIL69200.1"/>
    <property type="molecule type" value="Genomic_DNA"/>
</dbReference>
<dbReference type="HOGENOM" id="CLU_2145225_0_0_1"/>
<reference evidence="1 2" key="1">
    <citation type="submission" date="2014-04" db="EMBL/GenBank/DDBJ databases">
        <title>Evolutionary Origins and Diversification of the Mycorrhizal Mutualists.</title>
        <authorList>
            <consortium name="DOE Joint Genome Institute"/>
            <consortium name="Mycorrhizal Genomics Consortium"/>
            <person name="Kohler A."/>
            <person name="Kuo A."/>
            <person name="Nagy L.G."/>
            <person name="Floudas D."/>
            <person name="Copeland A."/>
            <person name="Barry K.W."/>
            <person name="Cichocki N."/>
            <person name="Veneault-Fourrey C."/>
            <person name="LaButti K."/>
            <person name="Lindquist E.A."/>
            <person name="Lipzen A."/>
            <person name="Lundell T."/>
            <person name="Morin E."/>
            <person name="Murat C."/>
            <person name="Riley R."/>
            <person name="Ohm R."/>
            <person name="Sun H."/>
            <person name="Tunlid A."/>
            <person name="Henrissat B."/>
            <person name="Grigoriev I.V."/>
            <person name="Hibbett D.S."/>
            <person name="Martin F."/>
        </authorList>
    </citation>
    <scope>NUCLEOTIDE SEQUENCE [LARGE SCALE GENOMIC DNA]</scope>
    <source>
        <strain evidence="1 2">Koide BX008</strain>
    </source>
</reference>
<organism evidence="1 2">
    <name type="scientific">Amanita muscaria (strain Koide BX008)</name>
    <dbReference type="NCBI Taxonomy" id="946122"/>
    <lineage>
        <taxon>Eukaryota</taxon>
        <taxon>Fungi</taxon>
        <taxon>Dikarya</taxon>
        <taxon>Basidiomycota</taxon>
        <taxon>Agaricomycotina</taxon>
        <taxon>Agaricomycetes</taxon>
        <taxon>Agaricomycetidae</taxon>
        <taxon>Agaricales</taxon>
        <taxon>Pluteineae</taxon>
        <taxon>Amanitaceae</taxon>
        <taxon>Amanita</taxon>
    </lineage>
</organism>
<accession>A0A0C2T072</accession>
<keyword evidence="2" id="KW-1185">Reference proteome</keyword>
<dbReference type="AlphaFoldDB" id="A0A0C2T072"/>
<evidence type="ECO:0000313" key="2">
    <source>
        <dbReference type="Proteomes" id="UP000054549"/>
    </source>
</evidence>
<dbReference type="Proteomes" id="UP000054549">
    <property type="component" value="Unassembled WGS sequence"/>
</dbReference>
<sequence>MDIMLWPGRTRTCGLTTPSPRCYTNRTTTPTGQTLVAKTINIVHLYMYQSSSLRIKIIATKYFGSVKTRKIEWNLSLDGFRDSDRAMIDNTFDTASSTISPIRLQHFIMFAA</sequence>
<gene>
    <name evidence="1" type="ORF">M378DRAFT_157437</name>
</gene>
<proteinExistence type="predicted"/>
<name>A0A0C2T072_AMAMK</name>
<dbReference type="InParanoid" id="A0A0C2T072"/>
<evidence type="ECO:0000313" key="1">
    <source>
        <dbReference type="EMBL" id="KIL69200.1"/>
    </source>
</evidence>
<protein>
    <submittedName>
        <fullName evidence="1">Uncharacterized protein</fullName>
    </submittedName>
</protein>